<dbReference type="InterPro" id="IPR029058">
    <property type="entry name" value="AB_hydrolase_fold"/>
</dbReference>
<name>A0ABU1WJD8_9BURK</name>
<evidence type="ECO:0000313" key="2">
    <source>
        <dbReference type="EMBL" id="MDR7149390.1"/>
    </source>
</evidence>
<dbReference type="PANTHER" id="PTHR43798:SF33">
    <property type="entry name" value="HYDROLASE, PUTATIVE (AFU_ORTHOLOGUE AFUA_2G14860)-RELATED"/>
    <property type="match status" value="1"/>
</dbReference>
<proteinExistence type="predicted"/>
<feature type="domain" description="AB hydrolase-1" evidence="1">
    <location>
        <begin position="26"/>
        <end position="266"/>
    </location>
</feature>
<dbReference type="PANTHER" id="PTHR43798">
    <property type="entry name" value="MONOACYLGLYCEROL LIPASE"/>
    <property type="match status" value="1"/>
</dbReference>
<dbReference type="Proteomes" id="UP001265700">
    <property type="component" value="Unassembled WGS sequence"/>
</dbReference>
<dbReference type="InterPro" id="IPR050266">
    <property type="entry name" value="AB_hydrolase_sf"/>
</dbReference>
<dbReference type="SUPFAM" id="SSF53474">
    <property type="entry name" value="alpha/beta-Hydrolases"/>
    <property type="match status" value="1"/>
</dbReference>
<protein>
    <submittedName>
        <fullName evidence="2">Pimeloyl-ACP methyl ester carboxylesterase</fullName>
    </submittedName>
</protein>
<comment type="caution">
    <text evidence="2">The sequence shown here is derived from an EMBL/GenBank/DDBJ whole genome shotgun (WGS) entry which is preliminary data.</text>
</comment>
<dbReference type="Pfam" id="PF00561">
    <property type="entry name" value="Abhydrolase_1"/>
    <property type="match status" value="1"/>
</dbReference>
<gene>
    <name evidence="2" type="ORF">J2W49_001339</name>
</gene>
<dbReference type="Gene3D" id="3.40.50.1820">
    <property type="entry name" value="alpha/beta hydrolase"/>
    <property type="match status" value="1"/>
</dbReference>
<evidence type="ECO:0000313" key="3">
    <source>
        <dbReference type="Proteomes" id="UP001265700"/>
    </source>
</evidence>
<keyword evidence="3" id="KW-1185">Reference proteome</keyword>
<accession>A0ABU1WJD8</accession>
<reference evidence="2 3" key="1">
    <citation type="submission" date="2023-07" db="EMBL/GenBank/DDBJ databases">
        <title>Sorghum-associated microbial communities from plants grown in Nebraska, USA.</title>
        <authorList>
            <person name="Schachtman D."/>
        </authorList>
    </citation>
    <scope>NUCLEOTIDE SEQUENCE [LARGE SCALE GENOMIC DNA]</scope>
    <source>
        <strain evidence="2 3">4249</strain>
    </source>
</reference>
<organism evidence="2 3">
    <name type="scientific">Hydrogenophaga palleronii</name>
    <dbReference type="NCBI Taxonomy" id="65655"/>
    <lineage>
        <taxon>Bacteria</taxon>
        <taxon>Pseudomonadati</taxon>
        <taxon>Pseudomonadota</taxon>
        <taxon>Betaproteobacteria</taxon>
        <taxon>Burkholderiales</taxon>
        <taxon>Comamonadaceae</taxon>
        <taxon>Hydrogenophaga</taxon>
    </lineage>
</organism>
<dbReference type="InterPro" id="IPR000073">
    <property type="entry name" value="AB_hydrolase_1"/>
</dbReference>
<dbReference type="PRINTS" id="PR00111">
    <property type="entry name" value="ABHYDROLASE"/>
</dbReference>
<sequence length="284" mass="30858">MNRPRDQFTTIEGHQVRYWQEGQEGPAVLCLHGIGCSVLEWEHCIHALATRHRVYALDLLGCGLTAKPGDASYDVATLARFTLGFMDAMGLDLASLVGNSLGARVAMECAAIAPDRVQSLVLSAPATMANPTLLDFRLASLPGLGELLTRPTVFGTTRLWRTAVADPACITADMVREKVTLARQPGAQKAFLKTLRGLMNLGGFRPSVMDDTHAKARRIQTPTCVLWGRQDRFLPVAHLDTLMRLMPHAKPVVLAPCGHAPMVERPVDFSRIALDFLAGAGIDL</sequence>
<dbReference type="RefSeq" id="WP_310313260.1">
    <property type="nucleotide sequence ID" value="NZ_JAVDWU010000002.1"/>
</dbReference>
<evidence type="ECO:0000259" key="1">
    <source>
        <dbReference type="Pfam" id="PF00561"/>
    </source>
</evidence>
<dbReference type="EMBL" id="JAVDWU010000002">
    <property type="protein sequence ID" value="MDR7149390.1"/>
    <property type="molecule type" value="Genomic_DNA"/>
</dbReference>